<feature type="transmembrane region" description="Helical" evidence="1">
    <location>
        <begin position="12"/>
        <end position="34"/>
    </location>
</feature>
<feature type="transmembrane region" description="Helical" evidence="1">
    <location>
        <begin position="573"/>
        <end position="594"/>
    </location>
</feature>
<dbReference type="EMBL" id="BAABZQ010000001">
    <property type="protein sequence ID" value="GAA6499133.1"/>
    <property type="molecule type" value="Genomic_DNA"/>
</dbReference>
<feature type="transmembrane region" description="Helical" evidence="1">
    <location>
        <begin position="455"/>
        <end position="472"/>
    </location>
</feature>
<feature type="transmembrane region" description="Helical" evidence="1">
    <location>
        <begin position="372"/>
        <end position="400"/>
    </location>
</feature>
<protein>
    <recommendedName>
        <fullName evidence="4">DUF2142 domain-containing protein</fullName>
    </recommendedName>
</protein>
<keyword evidence="1" id="KW-1133">Transmembrane helix</keyword>
<feature type="transmembrane region" description="Helical" evidence="1">
    <location>
        <begin position="420"/>
        <end position="443"/>
    </location>
</feature>
<gene>
    <name evidence="2" type="ORF">K340107D12_19490</name>
</gene>
<name>A0ABQ0BRH8_9FIRM</name>
<feature type="transmembrane region" description="Helical" evidence="1">
    <location>
        <begin position="220"/>
        <end position="237"/>
    </location>
</feature>
<feature type="transmembrane region" description="Helical" evidence="1">
    <location>
        <begin position="633"/>
        <end position="655"/>
    </location>
</feature>
<organism evidence="2 3">
    <name type="scientific">Blautia parvula</name>
    <dbReference type="NCBI Taxonomy" id="2877527"/>
    <lineage>
        <taxon>Bacteria</taxon>
        <taxon>Bacillati</taxon>
        <taxon>Bacillota</taxon>
        <taxon>Clostridia</taxon>
        <taxon>Lachnospirales</taxon>
        <taxon>Lachnospiraceae</taxon>
        <taxon>Blautia</taxon>
    </lineage>
</organism>
<keyword evidence="3" id="KW-1185">Reference proteome</keyword>
<feature type="transmembrane region" description="Helical" evidence="1">
    <location>
        <begin position="541"/>
        <end position="561"/>
    </location>
</feature>
<keyword evidence="1" id="KW-0812">Transmembrane</keyword>
<reference evidence="2 3" key="1">
    <citation type="submission" date="2024-04" db="EMBL/GenBank/DDBJ databases">
        <title>Defined microbial consortia suppress multidrug-resistant proinflammatory Enterobacteriaceae via ecological control.</title>
        <authorList>
            <person name="Furuichi M."/>
            <person name="Kawaguchi T."/>
            <person name="Pust M."/>
            <person name="Yasuma K."/>
            <person name="Plichta D."/>
            <person name="Hasegawa N."/>
            <person name="Ohya T."/>
            <person name="Bhattarai S."/>
            <person name="Sasajima S."/>
            <person name="Aoto Y."/>
            <person name="Tuganbaev T."/>
            <person name="Yaginuma M."/>
            <person name="Ueda M."/>
            <person name="Okahashi N."/>
            <person name="Amafuji K."/>
            <person name="Kiridooshi Y."/>
            <person name="Sugita K."/>
            <person name="Strazar M."/>
            <person name="Skelly A."/>
            <person name="Suda W."/>
            <person name="Hattori M."/>
            <person name="Nakamoto N."/>
            <person name="Caballero S."/>
            <person name="Norman J."/>
            <person name="Olle B."/>
            <person name="Tanoue T."/>
            <person name="Arita M."/>
            <person name="Bucci V."/>
            <person name="Atarashi K."/>
            <person name="Xavier R."/>
            <person name="Honda K."/>
        </authorList>
    </citation>
    <scope>NUCLEOTIDE SEQUENCE [LARGE SCALE GENOMIC DNA]</scope>
    <source>
        <strain evidence="3">k34-0107-D12</strain>
    </source>
</reference>
<dbReference type="Proteomes" id="UP001600941">
    <property type="component" value="Unassembled WGS sequence"/>
</dbReference>
<feature type="transmembrane region" description="Helical" evidence="1">
    <location>
        <begin position="341"/>
        <end position="360"/>
    </location>
</feature>
<evidence type="ECO:0000256" key="1">
    <source>
        <dbReference type="SAM" id="Phobius"/>
    </source>
</evidence>
<evidence type="ECO:0000313" key="3">
    <source>
        <dbReference type="Proteomes" id="UP001600941"/>
    </source>
</evidence>
<proteinExistence type="predicted"/>
<comment type="caution">
    <text evidence="2">The sequence shown here is derived from an EMBL/GenBank/DDBJ whole genome shotgun (WGS) entry which is preliminary data.</text>
</comment>
<feature type="transmembrane region" description="Helical" evidence="1">
    <location>
        <begin position="191"/>
        <end position="211"/>
    </location>
</feature>
<evidence type="ECO:0008006" key="4">
    <source>
        <dbReference type="Google" id="ProtNLM"/>
    </source>
</evidence>
<dbReference type="InterPro" id="IPR018674">
    <property type="entry name" value="DUF2142_membrane"/>
</dbReference>
<accession>A0ABQ0BRH8</accession>
<feature type="transmembrane region" description="Helical" evidence="1">
    <location>
        <begin position="600"/>
        <end position="621"/>
    </location>
</feature>
<dbReference type="Pfam" id="PF09913">
    <property type="entry name" value="DUF2142"/>
    <property type="match status" value="1"/>
</dbReference>
<sequence length="657" mass="73975">MIKITAKNEKKSFIIYGLLLMIMCLSLLCFYFFMVRPASFEEVSYQPNYPQEASAKEMKLQKGQTWVQTIKGSRNEITSFDIMFGAGKSANVSVDFHEKKSGQLLGSWKLEVPEAEESHYQHFAFETPVDNAMGKEYEIKIQTEETSEPTVSLPYTEKDFYGNGSLTAGGEKLDGDLFFLLNATSGFMRKLFMGFAAWVILGGAVLAFLVIRRKCRTENLFLVLGLTWGMFFVIFFPPNTAPDENAHIATAYSNADRIMGREAEDEQGKVSVRASDLNIPVMTDVSRKTFNMVYEKWQEPVNDQAVSYIRGRLGTPIVAHLPQTIGVVLGWLTGQGAVQTLYLGKFMGLLFYIFCVYWAIRFIPWGKMSLMLIALFPMSLELAGSFSYDCLVNALCFLFIGYTMHLIYKKEIVTWKDILFLAAIAGIMAPCKIAYIFVCGICFLIPKKKFRKKQYFIGCGMIMASGVVFLIIERMSFLYNSLVATGESAGAVEGAVGFSLHDIISQPINSLKMVFNTYFEQGEYYLGTIVGQSLGWFQVNISWVVIAGLLLLLFMTTFSSAQESECMTAKERIVVIMLSLIMIGGTVMGMWLNFTPDFCTYIAGVQGRYFLPFLPLLVLAVKNKTIYIRKKMDYGLAAAVFALEFMAALDVWRYIIK</sequence>
<evidence type="ECO:0000313" key="2">
    <source>
        <dbReference type="EMBL" id="GAA6499133.1"/>
    </source>
</evidence>
<keyword evidence="1" id="KW-0472">Membrane</keyword>